<comment type="similarity">
    <text evidence="5">Belongs to the SAT4 family.</text>
</comment>
<comment type="subcellular location">
    <subcellularLocation>
        <location evidence="1">Membrane</location>
        <topology evidence="1">Multi-pass membrane protein</topology>
    </subcellularLocation>
</comment>
<evidence type="ECO:0000256" key="2">
    <source>
        <dbReference type="ARBA" id="ARBA00022692"/>
    </source>
</evidence>
<reference evidence="8" key="2">
    <citation type="journal article" date="2023" name="IMA Fungus">
        <title>Comparative genomic study of the Penicillium genus elucidates a diverse pangenome and 15 lateral gene transfer events.</title>
        <authorList>
            <person name="Petersen C."/>
            <person name="Sorensen T."/>
            <person name="Nielsen M.R."/>
            <person name="Sondergaard T.E."/>
            <person name="Sorensen J.L."/>
            <person name="Fitzpatrick D.A."/>
            <person name="Frisvad J.C."/>
            <person name="Nielsen K.L."/>
        </authorList>
    </citation>
    <scope>NUCLEOTIDE SEQUENCE</scope>
    <source>
        <strain evidence="8">IBT 16125</strain>
    </source>
</reference>
<dbReference type="AlphaFoldDB" id="A0AAD6C029"/>
<feature type="transmembrane region" description="Helical" evidence="6">
    <location>
        <begin position="96"/>
        <end position="120"/>
    </location>
</feature>
<feature type="domain" description="Rhodopsin" evidence="7">
    <location>
        <begin position="28"/>
        <end position="280"/>
    </location>
</feature>
<reference evidence="8" key="1">
    <citation type="submission" date="2022-12" db="EMBL/GenBank/DDBJ databases">
        <authorList>
            <person name="Petersen C."/>
        </authorList>
    </citation>
    <scope>NUCLEOTIDE SEQUENCE</scope>
    <source>
        <strain evidence="8">IBT 16125</strain>
    </source>
</reference>
<keyword evidence="9" id="KW-1185">Reference proteome</keyword>
<dbReference type="EMBL" id="JAPVEA010000008">
    <property type="protein sequence ID" value="KAJ5438624.1"/>
    <property type="molecule type" value="Genomic_DNA"/>
</dbReference>
<evidence type="ECO:0000313" key="8">
    <source>
        <dbReference type="EMBL" id="KAJ5438624.1"/>
    </source>
</evidence>
<evidence type="ECO:0000256" key="1">
    <source>
        <dbReference type="ARBA" id="ARBA00004141"/>
    </source>
</evidence>
<keyword evidence="2 6" id="KW-0812">Transmembrane</keyword>
<evidence type="ECO:0000256" key="6">
    <source>
        <dbReference type="SAM" id="Phobius"/>
    </source>
</evidence>
<feature type="transmembrane region" description="Helical" evidence="6">
    <location>
        <begin position="218"/>
        <end position="238"/>
    </location>
</feature>
<comment type="caution">
    <text evidence="8">The sequence shown here is derived from an EMBL/GenBank/DDBJ whole genome shotgun (WGS) entry which is preliminary data.</text>
</comment>
<sequence length="370" mass="40827">MVLIADATPALAGTTILLTTLALLTSGLRIYCRLSRRSWGVEDWIMTVSWVSTTEEVPFCVLVAGCLGGAFNGIGARDSTLAKPGNEKYQVEAQKFFLIFEVGYCSAIIPIKLSIGWMLIRVAEGRKVFIYVQYLVMALFVVMNTIALIFILINCVPVEAAWDPEILKNGGHCQPSYVLANVYYACTAINILTDWITAFLPVPLLWNVHLDRNTKISVSALMGLGIFASLSACIRLKYTVALTSQTDFLFEVADVVIWGFAENGIGMMVGNIATLRPLFSILRDRSKTSDYKSHNNLPEFNSPQRLGGAISLSDLELESGKHRNHVVKQIDHTLYSSLSDGESQKDILENVQRPGQADIVVSQHIVVAYE</sequence>
<name>A0AAD6C029_9EURO</name>
<evidence type="ECO:0000259" key="7">
    <source>
        <dbReference type="Pfam" id="PF20684"/>
    </source>
</evidence>
<dbReference type="RefSeq" id="XP_056761853.1">
    <property type="nucleotide sequence ID" value="XM_056913004.1"/>
</dbReference>
<dbReference type="GeneID" id="81603247"/>
<organism evidence="8 9">
    <name type="scientific">Penicillium daleae</name>
    <dbReference type="NCBI Taxonomy" id="63821"/>
    <lineage>
        <taxon>Eukaryota</taxon>
        <taxon>Fungi</taxon>
        <taxon>Dikarya</taxon>
        <taxon>Ascomycota</taxon>
        <taxon>Pezizomycotina</taxon>
        <taxon>Eurotiomycetes</taxon>
        <taxon>Eurotiomycetidae</taxon>
        <taxon>Eurotiales</taxon>
        <taxon>Aspergillaceae</taxon>
        <taxon>Penicillium</taxon>
    </lineage>
</organism>
<dbReference type="GO" id="GO:0016020">
    <property type="term" value="C:membrane"/>
    <property type="evidence" value="ECO:0007669"/>
    <property type="project" value="UniProtKB-SubCell"/>
</dbReference>
<keyword evidence="3 6" id="KW-1133">Transmembrane helix</keyword>
<dbReference type="InterPro" id="IPR052337">
    <property type="entry name" value="SAT4-like"/>
</dbReference>
<accession>A0AAD6C029</accession>
<dbReference type="PANTHER" id="PTHR33048">
    <property type="entry name" value="PTH11-LIKE INTEGRAL MEMBRANE PROTEIN (AFU_ORTHOLOGUE AFUA_5G11245)"/>
    <property type="match status" value="1"/>
</dbReference>
<evidence type="ECO:0000256" key="4">
    <source>
        <dbReference type="ARBA" id="ARBA00023136"/>
    </source>
</evidence>
<feature type="transmembrane region" description="Helical" evidence="6">
    <location>
        <begin position="132"/>
        <end position="153"/>
    </location>
</feature>
<gene>
    <name evidence="8" type="ORF">N7458_009622</name>
</gene>
<feature type="transmembrane region" description="Helical" evidence="6">
    <location>
        <begin position="182"/>
        <end position="206"/>
    </location>
</feature>
<protein>
    <recommendedName>
        <fullName evidence="7">Rhodopsin domain-containing protein</fullName>
    </recommendedName>
</protein>
<feature type="transmembrane region" description="Helical" evidence="6">
    <location>
        <begin position="258"/>
        <end position="279"/>
    </location>
</feature>
<dbReference type="PANTHER" id="PTHR33048:SF31">
    <property type="entry name" value="INTEGRAL MEMBRANE PROTEIN"/>
    <property type="match status" value="1"/>
</dbReference>
<dbReference type="Proteomes" id="UP001213681">
    <property type="component" value="Unassembled WGS sequence"/>
</dbReference>
<evidence type="ECO:0000256" key="5">
    <source>
        <dbReference type="ARBA" id="ARBA00038359"/>
    </source>
</evidence>
<feature type="transmembrane region" description="Helical" evidence="6">
    <location>
        <begin position="12"/>
        <end position="32"/>
    </location>
</feature>
<proteinExistence type="inferred from homology"/>
<evidence type="ECO:0000256" key="3">
    <source>
        <dbReference type="ARBA" id="ARBA00022989"/>
    </source>
</evidence>
<evidence type="ECO:0000313" key="9">
    <source>
        <dbReference type="Proteomes" id="UP001213681"/>
    </source>
</evidence>
<dbReference type="Pfam" id="PF20684">
    <property type="entry name" value="Fung_rhodopsin"/>
    <property type="match status" value="1"/>
</dbReference>
<keyword evidence="4 6" id="KW-0472">Membrane</keyword>
<dbReference type="InterPro" id="IPR049326">
    <property type="entry name" value="Rhodopsin_dom_fungi"/>
</dbReference>